<dbReference type="OMA" id="ANIENDC"/>
<dbReference type="OrthoDB" id="4937900at2759"/>
<dbReference type="InParanoid" id="A0A161TPW1"/>
<accession>A0A161TPW1</accession>
<dbReference type="SUPFAM" id="SSF57701">
    <property type="entry name" value="Zn2/Cys6 DNA-binding domain"/>
    <property type="match status" value="1"/>
</dbReference>
<dbReference type="PANTHER" id="PTHR47657:SF12">
    <property type="entry name" value="ZN(II)2CYS6 TRANSCRIPTION FACTOR (EUROFUNG)"/>
    <property type="match status" value="1"/>
</dbReference>
<feature type="compositionally biased region" description="Basic residues" evidence="2">
    <location>
        <begin position="32"/>
        <end position="45"/>
    </location>
</feature>
<dbReference type="GeneID" id="28902124"/>
<dbReference type="Proteomes" id="UP000076632">
    <property type="component" value="Unassembled WGS sequence"/>
</dbReference>
<dbReference type="InterPro" id="IPR052400">
    <property type="entry name" value="Zn2-C6_fungal_TF"/>
</dbReference>
<dbReference type="PANTHER" id="PTHR47657">
    <property type="entry name" value="STEROL REGULATORY ELEMENT-BINDING PROTEIN ECM22"/>
    <property type="match status" value="1"/>
</dbReference>
<dbReference type="GO" id="GO:0000981">
    <property type="term" value="F:DNA-binding transcription factor activity, RNA polymerase II-specific"/>
    <property type="evidence" value="ECO:0007669"/>
    <property type="project" value="InterPro"/>
</dbReference>
<gene>
    <name evidence="4" type="ORF">L228DRAFT_94077</name>
</gene>
<feature type="domain" description="Zn(2)-C6 fungal-type" evidence="3">
    <location>
        <begin position="51"/>
        <end position="81"/>
    </location>
</feature>
<dbReference type="SMART" id="SM00066">
    <property type="entry name" value="GAL4"/>
    <property type="match status" value="1"/>
</dbReference>
<dbReference type="RefSeq" id="XP_018189861.1">
    <property type="nucleotide sequence ID" value="XM_018336987.1"/>
</dbReference>
<feature type="region of interest" description="Disordered" evidence="2">
    <location>
        <begin position="1"/>
        <end position="45"/>
    </location>
</feature>
<evidence type="ECO:0000313" key="4">
    <source>
        <dbReference type="EMBL" id="KZF24306.1"/>
    </source>
</evidence>
<proteinExistence type="predicted"/>
<keyword evidence="1" id="KW-0539">Nucleus</keyword>
<keyword evidence="5" id="KW-1185">Reference proteome</keyword>
<protein>
    <recommendedName>
        <fullName evidence="3">Zn(2)-C6 fungal-type domain-containing protein</fullName>
    </recommendedName>
</protein>
<dbReference type="STRING" id="1328760.A0A161TPW1"/>
<evidence type="ECO:0000256" key="1">
    <source>
        <dbReference type="ARBA" id="ARBA00023242"/>
    </source>
</evidence>
<dbReference type="Pfam" id="PF00172">
    <property type="entry name" value="Zn_clus"/>
    <property type="match status" value="1"/>
</dbReference>
<sequence>MSNRKLPAIPVNEASDDSLHQNLGNLQQSQGKKQKRRNGLRRRGHTKSRKGCKACKIHRIKCDEFKPVCRNCIKFRRDCEFPDSSTLALAINAYGEGHLPGTTDKECSVSSYPALDSTHALTWTANIENDCSIWRSTGISPFPHLALPASPAWHGFAQPDLRHLHHMGLVSSTLELSKTSISAMMATHLPKCLRLSFSFDFVAYSLMAFSASRLAWMTKSIEADNIACLYQNMAYRGLRQAIHSFSRKNADAVLASSLFLSLQCHEWRSWAAVMEGIKSIVTLMQPWKDESDFSDYLDSGAPIRPSLWTELTPQDAHHLIGRSLVSLENFRPCLNGKPEPARAVRELLKFLENLRTCPPGPASSDQYRVLHPLRSWLFWLPSAVVDLSNKDVIVMITLAHFFAVALSVSPIFPKVEQSFLASVRVAAITSIHENLRTTGLFWCRPCRELHDPQRMMAYPMETVATVRRRGARSCDQSQGAKSTNR</sequence>
<dbReference type="InterPro" id="IPR001138">
    <property type="entry name" value="Zn2Cys6_DnaBD"/>
</dbReference>
<dbReference type="GO" id="GO:0008270">
    <property type="term" value="F:zinc ion binding"/>
    <property type="evidence" value="ECO:0007669"/>
    <property type="project" value="InterPro"/>
</dbReference>
<organism evidence="4 5">
    <name type="scientific">Xylona heveae (strain CBS 132557 / TC161)</name>
    <dbReference type="NCBI Taxonomy" id="1328760"/>
    <lineage>
        <taxon>Eukaryota</taxon>
        <taxon>Fungi</taxon>
        <taxon>Dikarya</taxon>
        <taxon>Ascomycota</taxon>
        <taxon>Pezizomycotina</taxon>
        <taxon>Xylonomycetes</taxon>
        <taxon>Xylonales</taxon>
        <taxon>Xylonaceae</taxon>
        <taxon>Xylona</taxon>
    </lineage>
</organism>
<dbReference type="AlphaFoldDB" id="A0A161TPW1"/>
<dbReference type="InterPro" id="IPR036864">
    <property type="entry name" value="Zn2-C6_fun-type_DNA-bd_sf"/>
</dbReference>
<dbReference type="EMBL" id="KV407456">
    <property type="protein sequence ID" value="KZF24306.1"/>
    <property type="molecule type" value="Genomic_DNA"/>
</dbReference>
<name>A0A161TPW1_XYLHT</name>
<dbReference type="PROSITE" id="PS00463">
    <property type="entry name" value="ZN2_CY6_FUNGAL_1"/>
    <property type="match status" value="1"/>
</dbReference>
<feature type="compositionally biased region" description="Polar residues" evidence="2">
    <location>
        <begin position="20"/>
        <end position="31"/>
    </location>
</feature>
<dbReference type="CDD" id="cd00067">
    <property type="entry name" value="GAL4"/>
    <property type="match status" value="1"/>
</dbReference>
<dbReference type="PROSITE" id="PS50048">
    <property type="entry name" value="ZN2_CY6_FUNGAL_2"/>
    <property type="match status" value="1"/>
</dbReference>
<evidence type="ECO:0000259" key="3">
    <source>
        <dbReference type="PROSITE" id="PS50048"/>
    </source>
</evidence>
<dbReference type="Gene3D" id="4.10.240.10">
    <property type="entry name" value="Zn(2)-C6 fungal-type DNA-binding domain"/>
    <property type="match status" value="1"/>
</dbReference>
<reference evidence="4 5" key="1">
    <citation type="journal article" date="2016" name="Fungal Biol.">
        <title>The genome of Xylona heveae provides a window into fungal endophytism.</title>
        <authorList>
            <person name="Gazis R."/>
            <person name="Kuo A."/>
            <person name="Riley R."/>
            <person name="LaButti K."/>
            <person name="Lipzen A."/>
            <person name="Lin J."/>
            <person name="Amirebrahimi M."/>
            <person name="Hesse C.N."/>
            <person name="Spatafora J.W."/>
            <person name="Henrissat B."/>
            <person name="Hainaut M."/>
            <person name="Grigoriev I.V."/>
            <person name="Hibbett D.S."/>
        </authorList>
    </citation>
    <scope>NUCLEOTIDE SEQUENCE [LARGE SCALE GENOMIC DNA]</scope>
    <source>
        <strain evidence="4 5">TC161</strain>
    </source>
</reference>
<evidence type="ECO:0000256" key="2">
    <source>
        <dbReference type="SAM" id="MobiDB-lite"/>
    </source>
</evidence>
<evidence type="ECO:0000313" key="5">
    <source>
        <dbReference type="Proteomes" id="UP000076632"/>
    </source>
</evidence>